<dbReference type="EMBL" id="QUSF01000012">
    <property type="protein sequence ID" value="RLW04789.1"/>
    <property type="molecule type" value="Genomic_DNA"/>
</dbReference>
<proteinExistence type="predicted"/>
<evidence type="ECO:0000313" key="2">
    <source>
        <dbReference type="Proteomes" id="UP000276834"/>
    </source>
</evidence>
<sequence length="318" mass="36056">MNNFKCSTCRVCPSGQQFKPFTFIYITVQDTFAKDYRAHILRRMEEIPPNELNIFPTHHISCPQGMWRPKAAIHFLHTSMVEELGPLTGTFLAGPSVTAGERQLELHLGWVQCWSHQDSLEFRKRRAGNNGINIEFTECLFVPSVQVERKGESIDESENSFDAPSASDFSWPPAVVLQLEQMHSVPPNVSLQQREFPQFPGGCCALMAFRAALLGSSKWAQLGPSALRGLGLHSKAWISPKCLSRTHLKRKKSKQCWATRCMLEAEAGLVDLGSRVCSWSAASRNTNSTVRQHFGNCEAMWKIYKRKEKCFPKKRMEH</sequence>
<name>A0A3L8SP26_CHLGU</name>
<comment type="caution">
    <text evidence="1">The sequence shown here is derived from an EMBL/GenBank/DDBJ whole genome shotgun (WGS) entry which is preliminary data.</text>
</comment>
<dbReference type="AlphaFoldDB" id="A0A3L8SP26"/>
<keyword evidence="2" id="KW-1185">Reference proteome</keyword>
<reference evidence="1 2" key="1">
    <citation type="journal article" date="2018" name="Proc. R. Soc. B">
        <title>A non-coding region near Follistatin controls head colour polymorphism in the Gouldian finch.</title>
        <authorList>
            <person name="Toomey M.B."/>
            <person name="Marques C.I."/>
            <person name="Andrade P."/>
            <person name="Araujo P.M."/>
            <person name="Sabatino S."/>
            <person name="Gazda M.A."/>
            <person name="Afonso S."/>
            <person name="Lopes R.J."/>
            <person name="Corbo J.C."/>
            <person name="Carneiro M."/>
        </authorList>
    </citation>
    <scope>NUCLEOTIDE SEQUENCE [LARGE SCALE GENOMIC DNA]</scope>
    <source>
        <strain evidence="1">Red01</strain>
        <tissue evidence="1">Muscle</tissue>
    </source>
</reference>
<gene>
    <name evidence="1" type="ORF">DV515_00005440</name>
</gene>
<organism evidence="1 2">
    <name type="scientific">Chloebia gouldiae</name>
    <name type="common">Gouldian finch</name>
    <name type="synonym">Erythrura gouldiae</name>
    <dbReference type="NCBI Taxonomy" id="44316"/>
    <lineage>
        <taxon>Eukaryota</taxon>
        <taxon>Metazoa</taxon>
        <taxon>Chordata</taxon>
        <taxon>Craniata</taxon>
        <taxon>Vertebrata</taxon>
        <taxon>Euteleostomi</taxon>
        <taxon>Archelosauria</taxon>
        <taxon>Archosauria</taxon>
        <taxon>Dinosauria</taxon>
        <taxon>Saurischia</taxon>
        <taxon>Theropoda</taxon>
        <taxon>Coelurosauria</taxon>
        <taxon>Aves</taxon>
        <taxon>Neognathae</taxon>
        <taxon>Neoaves</taxon>
        <taxon>Telluraves</taxon>
        <taxon>Australaves</taxon>
        <taxon>Passeriformes</taxon>
        <taxon>Passeroidea</taxon>
        <taxon>Passeridae</taxon>
        <taxon>Chloebia</taxon>
    </lineage>
</organism>
<dbReference type="Proteomes" id="UP000276834">
    <property type="component" value="Unassembled WGS sequence"/>
</dbReference>
<evidence type="ECO:0000313" key="1">
    <source>
        <dbReference type="EMBL" id="RLW04789.1"/>
    </source>
</evidence>
<accession>A0A3L8SP26</accession>
<dbReference type="OrthoDB" id="10591101at2759"/>
<protein>
    <submittedName>
        <fullName evidence="1">Uncharacterized protein</fullName>
    </submittedName>
</protein>